<dbReference type="AlphaFoldDB" id="A0A176W4L0"/>
<comment type="caution">
    <text evidence="1">The sequence shown here is derived from an EMBL/GenBank/DDBJ whole genome shotgun (WGS) entry which is preliminary data.</text>
</comment>
<accession>A0A176W4L0</accession>
<protein>
    <submittedName>
        <fullName evidence="1">Uncharacterized protein</fullName>
    </submittedName>
</protein>
<name>A0A176W4L0_MARPO</name>
<reference evidence="1" key="1">
    <citation type="submission" date="2016-03" db="EMBL/GenBank/DDBJ databases">
        <title>Mechanisms controlling the formation of the plant cell surface in tip-growing cells are functionally conserved among land plants.</title>
        <authorList>
            <person name="Honkanen S."/>
            <person name="Jones V.A."/>
            <person name="Morieri G."/>
            <person name="Champion C."/>
            <person name="Hetherington A.J."/>
            <person name="Kelly S."/>
            <person name="Saint-Marcoux D."/>
            <person name="Proust H."/>
            <person name="Prescott H."/>
            <person name="Dolan L."/>
        </authorList>
    </citation>
    <scope>NUCLEOTIDE SEQUENCE [LARGE SCALE GENOMIC DNA]</scope>
    <source>
        <tissue evidence="1">Whole gametophyte</tissue>
    </source>
</reference>
<dbReference type="Proteomes" id="UP000077202">
    <property type="component" value="Unassembled WGS sequence"/>
</dbReference>
<evidence type="ECO:0000313" key="2">
    <source>
        <dbReference type="Proteomes" id="UP000077202"/>
    </source>
</evidence>
<dbReference type="EMBL" id="LVLJ01001863">
    <property type="protein sequence ID" value="OAE27551.1"/>
    <property type="molecule type" value="Genomic_DNA"/>
</dbReference>
<sequence length="125" mass="13990">MAWAWPRLASDPVEGWAGSRTGRREQASVTTRAWRGGSRSRVDITESAGEFVVERSVVEGRAAVGWVSGRLEKDYEAARPSLRRRAPTHSLQIKRTLMAGPRRSNIRIKARIWWGPLALVSFGYG</sequence>
<gene>
    <name evidence="1" type="ORF">AXG93_1927s1050</name>
</gene>
<evidence type="ECO:0000313" key="1">
    <source>
        <dbReference type="EMBL" id="OAE27551.1"/>
    </source>
</evidence>
<keyword evidence="2" id="KW-1185">Reference proteome</keyword>
<organism evidence="1 2">
    <name type="scientific">Marchantia polymorpha subsp. ruderalis</name>
    <dbReference type="NCBI Taxonomy" id="1480154"/>
    <lineage>
        <taxon>Eukaryota</taxon>
        <taxon>Viridiplantae</taxon>
        <taxon>Streptophyta</taxon>
        <taxon>Embryophyta</taxon>
        <taxon>Marchantiophyta</taxon>
        <taxon>Marchantiopsida</taxon>
        <taxon>Marchantiidae</taxon>
        <taxon>Marchantiales</taxon>
        <taxon>Marchantiaceae</taxon>
        <taxon>Marchantia</taxon>
    </lineage>
</organism>
<proteinExistence type="predicted"/>